<feature type="transmembrane region" description="Helical" evidence="1">
    <location>
        <begin position="56"/>
        <end position="75"/>
    </location>
</feature>
<evidence type="ECO:0000313" key="2">
    <source>
        <dbReference type="EMBL" id="SJL04543.1"/>
    </source>
</evidence>
<evidence type="ECO:0000256" key="1">
    <source>
        <dbReference type="SAM" id="Phobius"/>
    </source>
</evidence>
<dbReference type="EMBL" id="FUEG01000005">
    <property type="protein sequence ID" value="SJL04543.1"/>
    <property type="molecule type" value="Genomic_DNA"/>
</dbReference>
<keyword evidence="1" id="KW-0812">Transmembrane</keyword>
<organism evidence="2 3">
    <name type="scientific">Armillaria ostoyae</name>
    <name type="common">Armillaria root rot fungus</name>
    <dbReference type="NCBI Taxonomy" id="47428"/>
    <lineage>
        <taxon>Eukaryota</taxon>
        <taxon>Fungi</taxon>
        <taxon>Dikarya</taxon>
        <taxon>Basidiomycota</taxon>
        <taxon>Agaricomycotina</taxon>
        <taxon>Agaricomycetes</taxon>
        <taxon>Agaricomycetidae</taxon>
        <taxon>Agaricales</taxon>
        <taxon>Marasmiineae</taxon>
        <taxon>Physalacriaceae</taxon>
        <taxon>Armillaria</taxon>
    </lineage>
</organism>
<keyword evidence="1" id="KW-1133">Transmembrane helix</keyword>
<keyword evidence="3" id="KW-1185">Reference proteome</keyword>
<dbReference type="Proteomes" id="UP000219338">
    <property type="component" value="Unassembled WGS sequence"/>
</dbReference>
<protein>
    <submittedName>
        <fullName evidence="2">Uncharacterized protein</fullName>
    </submittedName>
</protein>
<dbReference type="OrthoDB" id="2524788at2759"/>
<gene>
    <name evidence="2" type="ORF">ARMOST_07910</name>
</gene>
<name>A0A284R745_ARMOS</name>
<sequence>MAISAAHAADTEYLVRKSMTTGYHVLSLITPPAYVVFSLSRYGWRGFSANRLLRATWLGGVGGTVAGGGLGYARYRFSNEEVARKHRLESTYDSNRIRAEDHSVIGSILLAALTPAILWKRAHTVNLILGGAGIGSSIGLITHYARSLAGDPPPKVAVPAIITA</sequence>
<accession>A0A284R745</accession>
<reference evidence="3" key="1">
    <citation type="journal article" date="2017" name="Nat. Ecol. Evol.">
        <title>Genome expansion and lineage-specific genetic innovations in the forest pathogenic fungi Armillaria.</title>
        <authorList>
            <person name="Sipos G."/>
            <person name="Prasanna A.N."/>
            <person name="Walter M.C."/>
            <person name="O'Connor E."/>
            <person name="Balint B."/>
            <person name="Krizsan K."/>
            <person name="Kiss B."/>
            <person name="Hess J."/>
            <person name="Varga T."/>
            <person name="Slot J."/>
            <person name="Riley R."/>
            <person name="Boka B."/>
            <person name="Rigling D."/>
            <person name="Barry K."/>
            <person name="Lee J."/>
            <person name="Mihaltcheva S."/>
            <person name="LaButti K."/>
            <person name="Lipzen A."/>
            <person name="Waldron R."/>
            <person name="Moloney N.M."/>
            <person name="Sperisen C."/>
            <person name="Kredics L."/>
            <person name="Vagvoelgyi C."/>
            <person name="Patrignani A."/>
            <person name="Fitzpatrick D."/>
            <person name="Nagy I."/>
            <person name="Doyle S."/>
            <person name="Anderson J.B."/>
            <person name="Grigoriev I.V."/>
            <person name="Gueldener U."/>
            <person name="Muensterkoetter M."/>
            <person name="Nagy L.G."/>
        </authorList>
    </citation>
    <scope>NUCLEOTIDE SEQUENCE [LARGE SCALE GENOMIC DNA]</scope>
    <source>
        <strain evidence="3">C18/9</strain>
    </source>
</reference>
<feature type="transmembrane region" description="Helical" evidence="1">
    <location>
        <begin position="126"/>
        <end position="145"/>
    </location>
</feature>
<proteinExistence type="predicted"/>
<keyword evidence="1" id="KW-0472">Membrane</keyword>
<dbReference type="OMA" id="LQYGCLA"/>
<dbReference type="AlphaFoldDB" id="A0A284R745"/>
<evidence type="ECO:0000313" key="3">
    <source>
        <dbReference type="Proteomes" id="UP000219338"/>
    </source>
</evidence>
<feature type="transmembrane region" description="Helical" evidence="1">
    <location>
        <begin position="23"/>
        <end position="44"/>
    </location>
</feature>